<evidence type="ECO:0000313" key="3">
    <source>
        <dbReference type="Proteomes" id="UP000005297"/>
    </source>
</evidence>
<dbReference type="InParanoid" id="Q0EZJ7"/>
<proteinExistence type="predicted"/>
<dbReference type="HOGENOM" id="CLU_1978858_0_0_0"/>
<feature type="region of interest" description="Disordered" evidence="1">
    <location>
        <begin position="1"/>
        <end position="22"/>
    </location>
</feature>
<feature type="compositionally biased region" description="Polar residues" evidence="1">
    <location>
        <begin position="7"/>
        <end position="22"/>
    </location>
</feature>
<name>Q0EZJ7_9PROT</name>
<dbReference type="AlphaFoldDB" id="Q0EZJ7"/>
<gene>
    <name evidence="2" type="ORF">SPV1_14024</name>
</gene>
<evidence type="ECO:0000256" key="1">
    <source>
        <dbReference type="SAM" id="MobiDB-lite"/>
    </source>
</evidence>
<dbReference type="RefSeq" id="WP_009850317.1">
    <property type="nucleotide sequence ID" value="NZ_DS022294.1"/>
</dbReference>
<reference evidence="2 3" key="1">
    <citation type="submission" date="2006-09" db="EMBL/GenBank/DDBJ databases">
        <authorList>
            <person name="Emerson D."/>
            <person name="Ferriera S."/>
            <person name="Johnson J."/>
            <person name="Kravitz S."/>
            <person name="Halpern A."/>
            <person name="Remington K."/>
            <person name="Beeson K."/>
            <person name="Tran B."/>
            <person name="Rogers Y.-H."/>
            <person name="Friedman R."/>
            <person name="Venter J.C."/>
        </authorList>
    </citation>
    <scope>NUCLEOTIDE SEQUENCE [LARGE SCALE GENOMIC DNA]</scope>
    <source>
        <strain evidence="2 3">PV-1</strain>
    </source>
</reference>
<dbReference type="EMBL" id="AATS01000006">
    <property type="protein sequence ID" value="EAU54707.1"/>
    <property type="molecule type" value="Genomic_DNA"/>
</dbReference>
<evidence type="ECO:0000313" key="2">
    <source>
        <dbReference type="EMBL" id="EAU54707.1"/>
    </source>
</evidence>
<dbReference type="STRING" id="314344.AL013_11840"/>
<dbReference type="Proteomes" id="UP000005297">
    <property type="component" value="Unassembled WGS sequence"/>
</dbReference>
<keyword evidence="3" id="KW-1185">Reference proteome</keyword>
<comment type="caution">
    <text evidence="2">The sequence shown here is derived from an EMBL/GenBank/DDBJ whole genome shotgun (WGS) entry which is preliminary data.</text>
</comment>
<dbReference type="OrthoDB" id="5298624at2"/>
<organism evidence="2 3">
    <name type="scientific">Mariprofundus ferrooxydans PV-1</name>
    <dbReference type="NCBI Taxonomy" id="314345"/>
    <lineage>
        <taxon>Bacteria</taxon>
        <taxon>Pseudomonadati</taxon>
        <taxon>Pseudomonadota</taxon>
        <taxon>Candidatius Mariprofundia</taxon>
        <taxon>Mariprofundales</taxon>
        <taxon>Mariprofundaceae</taxon>
        <taxon>Mariprofundus</taxon>
    </lineage>
</organism>
<sequence>MKIHNNLPINGNQTRKSGKSRSGSVFHTLFEAEVADVQTTGEQQTPDERNSQDQAWRALEDSVFLLDEAMQCLESGQAPTQQLVDSIDQLRTALHQQLPSGSDTRDLTQAEILLAVEVERMRALQS</sequence>
<feature type="region of interest" description="Disordered" evidence="1">
    <location>
        <begin position="35"/>
        <end position="54"/>
    </location>
</feature>
<protein>
    <submittedName>
        <fullName evidence="2">Uncharacterized protein</fullName>
    </submittedName>
</protein>
<accession>Q0EZJ7</accession>